<dbReference type="RefSeq" id="WP_144332145.1">
    <property type="nucleotide sequence ID" value="NZ_VLPL01000002.1"/>
</dbReference>
<gene>
    <name evidence="2" type="ORF">FO442_05465</name>
</gene>
<accession>A0A556N3I2</accession>
<sequence length="113" mass="13065">MNNLLLIVLLTLASFSFGQGNSSYDQRLLIHFTEEQLAEMPQPKLEAITYYYCESYSIDDSHVIGFDPYSFDVSLYEDMRRESVDFSFTNDQGLIITLRAKENYLPKATLKKS</sequence>
<reference evidence="2 3" key="1">
    <citation type="submission" date="2019-07" db="EMBL/GenBank/DDBJ databases">
        <authorList>
            <person name="Huq M.A."/>
        </authorList>
    </citation>
    <scope>NUCLEOTIDE SEQUENCE [LARGE SCALE GENOMIC DNA]</scope>
    <source>
        <strain evidence="2 3">MAH-3</strain>
    </source>
</reference>
<dbReference type="EMBL" id="VLPL01000002">
    <property type="protein sequence ID" value="TSJ46608.1"/>
    <property type="molecule type" value="Genomic_DNA"/>
</dbReference>
<proteinExistence type="predicted"/>
<protein>
    <recommendedName>
        <fullName evidence="4">DUF3471 domain-containing protein</fullName>
    </recommendedName>
</protein>
<feature type="signal peptide" evidence="1">
    <location>
        <begin position="1"/>
        <end position="18"/>
    </location>
</feature>
<evidence type="ECO:0000313" key="2">
    <source>
        <dbReference type="EMBL" id="TSJ46608.1"/>
    </source>
</evidence>
<feature type="chain" id="PRO_5022026670" description="DUF3471 domain-containing protein" evidence="1">
    <location>
        <begin position="19"/>
        <end position="113"/>
    </location>
</feature>
<organism evidence="2 3">
    <name type="scientific">Fluviicola chungangensis</name>
    <dbReference type="NCBI Taxonomy" id="2597671"/>
    <lineage>
        <taxon>Bacteria</taxon>
        <taxon>Pseudomonadati</taxon>
        <taxon>Bacteroidota</taxon>
        <taxon>Flavobacteriia</taxon>
        <taxon>Flavobacteriales</taxon>
        <taxon>Crocinitomicaceae</taxon>
        <taxon>Fluviicola</taxon>
    </lineage>
</organism>
<dbReference type="AlphaFoldDB" id="A0A556N3I2"/>
<evidence type="ECO:0000256" key="1">
    <source>
        <dbReference type="SAM" id="SignalP"/>
    </source>
</evidence>
<dbReference type="Proteomes" id="UP000316008">
    <property type="component" value="Unassembled WGS sequence"/>
</dbReference>
<keyword evidence="1" id="KW-0732">Signal</keyword>
<evidence type="ECO:0000313" key="3">
    <source>
        <dbReference type="Proteomes" id="UP000316008"/>
    </source>
</evidence>
<name>A0A556N3I2_9FLAO</name>
<comment type="caution">
    <text evidence="2">The sequence shown here is derived from an EMBL/GenBank/DDBJ whole genome shotgun (WGS) entry which is preliminary data.</text>
</comment>
<evidence type="ECO:0008006" key="4">
    <source>
        <dbReference type="Google" id="ProtNLM"/>
    </source>
</evidence>
<dbReference type="OrthoDB" id="9553594at2"/>
<keyword evidence="3" id="KW-1185">Reference proteome</keyword>